<dbReference type="HOGENOM" id="CLU_055322_0_1_1"/>
<dbReference type="PANTHER" id="PTHR43590:SF1">
    <property type="entry name" value="ARSENIC RESISTANCE PROTEIN ARSH (AFU_ORTHOLOGUE AFUA_5G15030)"/>
    <property type="match status" value="1"/>
</dbReference>
<accession>R0JWR1</accession>
<dbReference type="RefSeq" id="XP_008027794.1">
    <property type="nucleotide sequence ID" value="XM_008029603.1"/>
</dbReference>
<dbReference type="InterPro" id="IPR029039">
    <property type="entry name" value="Flavoprotein-like_sf"/>
</dbReference>
<dbReference type="STRING" id="671987.R0JWR1"/>
<sequence length="171" mass="19713">MSRFAKRGRLKVLVLYGNSRKQFYSRLLAFEAIRILFRLGCDFRVYDSTGLPVKGIVQHLHPNVQESRDLSKWSDDPVWISCALVIAQVCGGFQSFNTVNSLRILGRWRYIFTTPIQSSSPMACTQFTDENVDKGGSRLMPSSNRDKLIDCRHEFVNYTVRLRPYSDFFGD</sequence>
<dbReference type="Proteomes" id="UP000016935">
    <property type="component" value="Unassembled WGS sequence"/>
</dbReference>
<proteinExistence type="predicted"/>
<dbReference type="eggNOG" id="ENOG502QQY8">
    <property type="taxonomic scope" value="Eukaryota"/>
</dbReference>
<dbReference type="InterPro" id="IPR014063">
    <property type="entry name" value="Arsenate-R_ArsH"/>
</dbReference>
<evidence type="ECO:0000313" key="1">
    <source>
        <dbReference type="EMBL" id="EOA85388.1"/>
    </source>
</evidence>
<dbReference type="Gene3D" id="3.40.50.360">
    <property type="match status" value="2"/>
</dbReference>
<dbReference type="GO" id="GO:0016655">
    <property type="term" value="F:oxidoreductase activity, acting on NAD(P)H, quinone or similar compound as acceptor"/>
    <property type="evidence" value="ECO:0007669"/>
    <property type="project" value="TreeGrafter"/>
</dbReference>
<name>R0JWR1_EXST2</name>
<dbReference type="PANTHER" id="PTHR43590">
    <property type="entry name" value="ARSENIC RESISTANCE PROTEIN ARSH (AFU_ORTHOLOGUE AFUA_5G15030)"/>
    <property type="match status" value="1"/>
</dbReference>
<dbReference type="AlphaFoldDB" id="R0JWR1"/>
<reference evidence="1 2" key="2">
    <citation type="journal article" date="2013" name="PLoS Genet.">
        <title>Comparative genome structure, secondary metabolite, and effector coding capacity across Cochliobolus pathogens.</title>
        <authorList>
            <person name="Condon B.J."/>
            <person name="Leng Y."/>
            <person name="Wu D."/>
            <person name="Bushley K.E."/>
            <person name="Ohm R.A."/>
            <person name="Otillar R."/>
            <person name="Martin J."/>
            <person name="Schackwitz W."/>
            <person name="Grimwood J."/>
            <person name="MohdZainudin N."/>
            <person name="Xue C."/>
            <person name="Wang R."/>
            <person name="Manning V.A."/>
            <person name="Dhillon B."/>
            <person name="Tu Z.J."/>
            <person name="Steffenson B.J."/>
            <person name="Salamov A."/>
            <person name="Sun H."/>
            <person name="Lowry S."/>
            <person name="LaButti K."/>
            <person name="Han J."/>
            <person name="Copeland A."/>
            <person name="Lindquist E."/>
            <person name="Barry K."/>
            <person name="Schmutz J."/>
            <person name="Baker S.E."/>
            <person name="Ciuffetti L.M."/>
            <person name="Grigoriev I.V."/>
            <person name="Zhong S."/>
            <person name="Turgeon B.G."/>
        </authorList>
    </citation>
    <scope>NUCLEOTIDE SEQUENCE [LARGE SCALE GENOMIC DNA]</scope>
    <source>
        <strain evidence="2">28A</strain>
    </source>
</reference>
<protein>
    <submittedName>
        <fullName evidence="1">Uncharacterized protein</fullName>
    </submittedName>
</protein>
<evidence type="ECO:0000313" key="2">
    <source>
        <dbReference type="Proteomes" id="UP000016935"/>
    </source>
</evidence>
<gene>
    <name evidence="1" type="ORF">SETTUDRAFT_154943</name>
</gene>
<dbReference type="SUPFAM" id="SSF52218">
    <property type="entry name" value="Flavoproteins"/>
    <property type="match status" value="1"/>
</dbReference>
<organism evidence="1 2">
    <name type="scientific">Exserohilum turcicum (strain 28A)</name>
    <name type="common">Northern leaf blight fungus</name>
    <name type="synonym">Setosphaeria turcica</name>
    <dbReference type="NCBI Taxonomy" id="671987"/>
    <lineage>
        <taxon>Eukaryota</taxon>
        <taxon>Fungi</taxon>
        <taxon>Dikarya</taxon>
        <taxon>Ascomycota</taxon>
        <taxon>Pezizomycotina</taxon>
        <taxon>Dothideomycetes</taxon>
        <taxon>Pleosporomycetidae</taxon>
        <taxon>Pleosporales</taxon>
        <taxon>Pleosporineae</taxon>
        <taxon>Pleosporaceae</taxon>
        <taxon>Exserohilum</taxon>
    </lineage>
</organism>
<dbReference type="OrthoDB" id="8300214at2759"/>
<dbReference type="EMBL" id="KB908703">
    <property type="protein sequence ID" value="EOA85388.1"/>
    <property type="molecule type" value="Genomic_DNA"/>
</dbReference>
<dbReference type="GeneID" id="19397457"/>
<reference evidence="1 2" key="1">
    <citation type="journal article" date="2012" name="PLoS Pathog.">
        <title>Diverse lifestyles and strategies of plant pathogenesis encoded in the genomes of eighteen Dothideomycetes fungi.</title>
        <authorList>
            <person name="Ohm R.A."/>
            <person name="Feau N."/>
            <person name="Henrissat B."/>
            <person name="Schoch C.L."/>
            <person name="Horwitz B.A."/>
            <person name="Barry K.W."/>
            <person name="Condon B.J."/>
            <person name="Copeland A.C."/>
            <person name="Dhillon B."/>
            <person name="Glaser F."/>
            <person name="Hesse C.N."/>
            <person name="Kosti I."/>
            <person name="LaButti K."/>
            <person name="Lindquist E.A."/>
            <person name="Lucas S."/>
            <person name="Salamov A.A."/>
            <person name="Bradshaw R.E."/>
            <person name="Ciuffetti L."/>
            <person name="Hamelin R.C."/>
            <person name="Kema G.H.J."/>
            <person name="Lawrence C."/>
            <person name="Scott J.A."/>
            <person name="Spatafora J.W."/>
            <person name="Turgeon B.G."/>
            <person name="de Wit P.J.G.M."/>
            <person name="Zhong S."/>
            <person name="Goodwin S.B."/>
            <person name="Grigoriev I.V."/>
        </authorList>
    </citation>
    <scope>NUCLEOTIDE SEQUENCE [LARGE SCALE GENOMIC DNA]</scope>
    <source>
        <strain evidence="2">28A</strain>
    </source>
</reference>
<keyword evidence="2" id="KW-1185">Reference proteome</keyword>